<evidence type="ECO:0000313" key="3">
    <source>
        <dbReference type="EMBL" id="KAL3726794.1"/>
    </source>
</evidence>
<evidence type="ECO:0000313" key="4">
    <source>
        <dbReference type="Proteomes" id="UP001634007"/>
    </source>
</evidence>
<keyword evidence="1" id="KW-0175">Coiled coil</keyword>
<accession>A0ABD3JK93</accession>
<proteinExistence type="predicted"/>
<dbReference type="AlphaFoldDB" id="A0ABD3JK93"/>
<feature type="region of interest" description="Disordered" evidence="2">
    <location>
        <begin position="1"/>
        <end position="20"/>
    </location>
</feature>
<feature type="compositionally biased region" description="Low complexity" evidence="2">
    <location>
        <begin position="1"/>
        <end position="17"/>
    </location>
</feature>
<comment type="caution">
    <text evidence="3">The sequence shown here is derived from an EMBL/GenBank/DDBJ whole genome shotgun (WGS) entry which is preliminary data.</text>
</comment>
<sequence>MGVASSSSMSKKAISSSKSRELKGLFTERVRLLQEEINGIVQEREKEAKSYKREVMVFALKEGEWRRERKRLREEVRRLRKVVEEKDERIKGMMEGGGGGGGGEMVVVGEEWGLWVEQMSEERARRDEAVEKWKQLYLTIKMELDDLIQTAHCGEGRLCWRPEEEEVVEELKRELRAKEETIEALKSHLASLEQDKHKSERETDILRQSLRIMSSKNGALTTTGKI</sequence>
<dbReference type="PANTHER" id="PTHR37226:SF4">
    <property type="entry name" value="GOLGIN FAMILY A PROTEIN"/>
    <property type="match status" value="1"/>
</dbReference>
<feature type="coiled-coil region" evidence="1">
    <location>
        <begin position="161"/>
        <end position="209"/>
    </location>
</feature>
<protein>
    <submittedName>
        <fullName evidence="3">Uncharacterized protein</fullName>
    </submittedName>
</protein>
<reference evidence="3 4" key="1">
    <citation type="submission" date="2024-11" db="EMBL/GenBank/DDBJ databases">
        <title>Chromosome-level genome assembly of Eucalyptus globulus Labill. provides insights into its genome evolution.</title>
        <authorList>
            <person name="Li X."/>
        </authorList>
    </citation>
    <scope>NUCLEOTIDE SEQUENCE [LARGE SCALE GENOMIC DNA]</scope>
    <source>
        <strain evidence="3">CL2024</strain>
        <tissue evidence="3">Fresh tender leaves</tissue>
    </source>
</reference>
<keyword evidence="4" id="KW-1185">Reference proteome</keyword>
<organism evidence="3 4">
    <name type="scientific">Eucalyptus globulus</name>
    <name type="common">Tasmanian blue gum</name>
    <dbReference type="NCBI Taxonomy" id="34317"/>
    <lineage>
        <taxon>Eukaryota</taxon>
        <taxon>Viridiplantae</taxon>
        <taxon>Streptophyta</taxon>
        <taxon>Embryophyta</taxon>
        <taxon>Tracheophyta</taxon>
        <taxon>Spermatophyta</taxon>
        <taxon>Magnoliopsida</taxon>
        <taxon>eudicotyledons</taxon>
        <taxon>Gunneridae</taxon>
        <taxon>Pentapetalae</taxon>
        <taxon>rosids</taxon>
        <taxon>malvids</taxon>
        <taxon>Myrtales</taxon>
        <taxon>Myrtaceae</taxon>
        <taxon>Myrtoideae</taxon>
        <taxon>Eucalypteae</taxon>
        <taxon>Eucalyptus</taxon>
    </lineage>
</organism>
<dbReference type="PANTHER" id="PTHR37226">
    <property type="entry name" value="GOLGIN FAMILY A PROTEIN"/>
    <property type="match status" value="1"/>
</dbReference>
<evidence type="ECO:0000256" key="2">
    <source>
        <dbReference type="SAM" id="MobiDB-lite"/>
    </source>
</evidence>
<evidence type="ECO:0000256" key="1">
    <source>
        <dbReference type="SAM" id="Coils"/>
    </source>
</evidence>
<dbReference type="Proteomes" id="UP001634007">
    <property type="component" value="Unassembled WGS sequence"/>
</dbReference>
<name>A0ABD3JK93_EUCGL</name>
<dbReference type="EMBL" id="JBJKBG010000008">
    <property type="protein sequence ID" value="KAL3726794.1"/>
    <property type="molecule type" value="Genomic_DNA"/>
</dbReference>
<feature type="coiled-coil region" evidence="1">
    <location>
        <begin position="62"/>
        <end position="89"/>
    </location>
</feature>
<gene>
    <name evidence="3" type="ORF">ACJRO7_031659</name>
</gene>